<evidence type="ECO:0000256" key="8">
    <source>
        <dbReference type="ARBA" id="ARBA00022989"/>
    </source>
</evidence>
<evidence type="ECO:0000256" key="1">
    <source>
        <dbReference type="ARBA" id="ARBA00002254"/>
    </source>
</evidence>
<evidence type="ECO:0000256" key="10">
    <source>
        <dbReference type="RuleBase" id="RU364125"/>
    </source>
</evidence>
<dbReference type="AlphaFoldDB" id="A0A090IUG6"/>
<evidence type="ECO:0000256" key="9">
    <source>
        <dbReference type="ARBA" id="ARBA00023136"/>
    </source>
</evidence>
<dbReference type="KEGG" id="awd:AWOD_I_1965"/>
<keyword evidence="11" id="KW-0969">Cilium</keyword>
<comment type="function">
    <text evidence="1 10">Controls the rotational direction of flagella during chemotaxis.</text>
</comment>
<dbReference type="PANTHER" id="PTHR35091:SF2">
    <property type="entry name" value="FLAGELLAR PROTEIN FLIL"/>
    <property type="match status" value="1"/>
</dbReference>
<dbReference type="GeneID" id="28541542"/>
<sequence length="161" mass="17767">MADQGDAPKSKKKLIIIVALIIILLAGGGGAAWFFMSGEPESEPTEQDIAALEAKMPALYLNLPQPFIFNVTGDKRDRLVQLKVQIMMRGGDNESVAKQHTPLIESALLSTFAAATVEQLREPRGRIDLREQATRDIQDAFTKITAKPVIEKVLFTDFVMQ</sequence>
<accession>A0A090IUG6</accession>
<evidence type="ECO:0000256" key="7">
    <source>
        <dbReference type="ARBA" id="ARBA00022779"/>
    </source>
</evidence>
<dbReference type="STRING" id="80852.AWOD_I_1965"/>
<keyword evidence="11" id="KW-0966">Cell projection</keyword>
<dbReference type="Pfam" id="PF03748">
    <property type="entry name" value="FliL"/>
    <property type="match status" value="1"/>
</dbReference>
<keyword evidence="10" id="KW-0997">Cell inner membrane</keyword>
<keyword evidence="6 10" id="KW-0812">Transmembrane</keyword>
<evidence type="ECO:0000256" key="5">
    <source>
        <dbReference type="ARBA" id="ARBA00022500"/>
    </source>
</evidence>
<evidence type="ECO:0000313" key="11">
    <source>
        <dbReference type="EMBL" id="CED72030.1"/>
    </source>
</evidence>
<name>A0A090IUG6_9GAMM</name>
<evidence type="ECO:0000256" key="3">
    <source>
        <dbReference type="ARBA" id="ARBA00008281"/>
    </source>
</evidence>
<keyword evidence="8 10" id="KW-1133">Transmembrane helix</keyword>
<protein>
    <recommendedName>
        <fullName evidence="10">Flagellar protein FliL</fullName>
    </recommendedName>
</protein>
<reference evidence="12" key="1">
    <citation type="submission" date="2014-09" db="EMBL/GenBank/DDBJ databases">
        <authorList>
            <person name="Hjerde E."/>
        </authorList>
    </citation>
    <scope>NUCLEOTIDE SEQUENCE [LARGE SCALE GENOMIC DNA]</scope>
    <source>
        <strain evidence="12">06/09/139</strain>
    </source>
</reference>
<dbReference type="PATRIC" id="fig|80852.17.peg.2032"/>
<evidence type="ECO:0000256" key="6">
    <source>
        <dbReference type="ARBA" id="ARBA00022692"/>
    </source>
</evidence>
<dbReference type="OrthoDB" id="5829285at2"/>
<comment type="subcellular location">
    <subcellularLocation>
        <location evidence="10">Cell inner membrane</location>
    </subcellularLocation>
    <subcellularLocation>
        <location evidence="2">Cell membrane</location>
        <topology evidence="2">Single-pass membrane protein</topology>
    </subcellularLocation>
</comment>
<dbReference type="InterPro" id="IPR005503">
    <property type="entry name" value="FliL"/>
</dbReference>
<evidence type="ECO:0000256" key="2">
    <source>
        <dbReference type="ARBA" id="ARBA00004162"/>
    </source>
</evidence>
<keyword evidence="9 10" id="KW-0472">Membrane</keyword>
<keyword evidence="4" id="KW-1003">Cell membrane</keyword>
<dbReference type="PANTHER" id="PTHR35091">
    <property type="entry name" value="FLAGELLAR PROTEIN FLIL"/>
    <property type="match status" value="1"/>
</dbReference>
<dbReference type="HOGENOM" id="CLU_099018_4_0_6"/>
<keyword evidence="7 10" id="KW-0283">Flagellar rotation</keyword>
<evidence type="ECO:0000313" key="12">
    <source>
        <dbReference type="Proteomes" id="UP000032427"/>
    </source>
</evidence>
<dbReference type="GO" id="GO:0071978">
    <property type="term" value="P:bacterial-type flagellum-dependent swarming motility"/>
    <property type="evidence" value="ECO:0007669"/>
    <property type="project" value="TreeGrafter"/>
</dbReference>
<dbReference type="EMBL" id="LN554846">
    <property type="protein sequence ID" value="CED72030.1"/>
    <property type="molecule type" value="Genomic_DNA"/>
</dbReference>
<gene>
    <name evidence="11" type="primary">fliL</name>
    <name evidence="11" type="ORF">AWOD_I_1965</name>
</gene>
<organism evidence="11 12">
    <name type="scientific">Aliivibrio wodanis</name>
    <dbReference type="NCBI Taxonomy" id="80852"/>
    <lineage>
        <taxon>Bacteria</taxon>
        <taxon>Pseudomonadati</taxon>
        <taxon>Pseudomonadota</taxon>
        <taxon>Gammaproteobacteria</taxon>
        <taxon>Vibrionales</taxon>
        <taxon>Vibrionaceae</taxon>
        <taxon>Aliivibrio</taxon>
    </lineage>
</organism>
<comment type="similarity">
    <text evidence="3 10">Belongs to the FliL family.</text>
</comment>
<keyword evidence="11" id="KW-0282">Flagellum</keyword>
<evidence type="ECO:0000256" key="4">
    <source>
        <dbReference type="ARBA" id="ARBA00022475"/>
    </source>
</evidence>
<proteinExistence type="inferred from homology"/>
<keyword evidence="5 10" id="KW-0145">Chemotaxis</keyword>
<feature type="transmembrane region" description="Helical" evidence="10">
    <location>
        <begin position="14"/>
        <end position="36"/>
    </location>
</feature>
<dbReference type="NCBIfam" id="NF004285">
    <property type="entry name" value="PRK05696.1"/>
    <property type="match status" value="1"/>
</dbReference>
<dbReference type="GO" id="GO:0006935">
    <property type="term" value="P:chemotaxis"/>
    <property type="evidence" value="ECO:0007669"/>
    <property type="project" value="UniProtKB-KW"/>
</dbReference>
<dbReference type="Proteomes" id="UP000032427">
    <property type="component" value="Chromosome 1"/>
</dbReference>
<keyword evidence="12" id="KW-1185">Reference proteome</keyword>
<dbReference type="GO" id="GO:0005886">
    <property type="term" value="C:plasma membrane"/>
    <property type="evidence" value="ECO:0007669"/>
    <property type="project" value="UniProtKB-SubCell"/>
</dbReference>
<dbReference type="GO" id="GO:0009425">
    <property type="term" value="C:bacterial-type flagellum basal body"/>
    <property type="evidence" value="ECO:0007669"/>
    <property type="project" value="InterPro"/>
</dbReference>